<accession>A0AAW1I2S4</accession>
<keyword evidence="1" id="KW-0175">Coiled coil</keyword>
<organism evidence="2 3">
    <name type="scientific">Saponaria officinalis</name>
    <name type="common">Common soapwort</name>
    <name type="synonym">Lychnis saponaria</name>
    <dbReference type="NCBI Taxonomy" id="3572"/>
    <lineage>
        <taxon>Eukaryota</taxon>
        <taxon>Viridiplantae</taxon>
        <taxon>Streptophyta</taxon>
        <taxon>Embryophyta</taxon>
        <taxon>Tracheophyta</taxon>
        <taxon>Spermatophyta</taxon>
        <taxon>Magnoliopsida</taxon>
        <taxon>eudicotyledons</taxon>
        <taxon>Gunneridae</taxon>
        <taxon>Pentapetalae</taxon>
        <taxon>Caryophyllales</taxon>
        <taxon>Caryophyllaceae</taxon>
        <taxon>Caryophylleae</taxon>
        <taxon>Saponaria</taxon>
    </lineage>
</organism>
<name>A0AAW1I2S4_SAPOF</name>
<feature type="coiled-coil region" evidence="1">
    <location>
        <begin position="88"/>
        <end position="169"/>
    </location>
</feature>
<gene>
    <name evidence="2" type="ORF">RND81_10G129500</name>
</gene>
<keyword evidence="3" id="KW-1185">Reference proteome</keyword>
<evidence type="ECO:0000256" key="1">
    <source>
        <dbReference type="SAM" id="Coils"/>
    </source>
</evidence>
<comment type="caution">
    <text evidence="2">The sequence shown here is derived from an EMBL/GenBank/DDBJ whole genome shotgun (WGS) entry which is preliminary data.</text>
</comment>
<protein>
    <submittedName>
        <fullName evidence="2">Uncharacterized protein</fullName>
    </submittedName>
</protein>
<feature type="coiled-coil region" evidence="1">
    <location>
        <begin position="199"/>
        <end position="284"/>
    </location>
</feature>
<dbReference type="Proteomes" id="UP001443914">
    <property type="component" value="Unassembled WGS sequence"/>
</dbReference>
<proteinExistence type="predicted"/>
<dbReference type="EMBL" id="JBDFQZ010000010">
    <property type="protein sequence ID" value="KAK9683291.1"/>
    <property type="molecule type" value="Genomic_DNA"/>
</dbReference>
<evidence type="ECO:0000313" key="2">
    <source>
        <dbReference type="EMBL" id="KAK9683291.1"/>
    </source>
</evidence>
<reference evidence="2" key="1">
    <citation type="submission" date="2024-03" db="EMBL/GenBank/DDBJ databases">
        <title>WGS assembly of Saponaria officinalis var. Norfolk2.</title>
        <authorList>
            <person name="Jenkins J."/>
            <person name="Shu S."/>
            <person name="Grimwood J."/>
            <person name="Barry K."/>
            <person name="Goodstein D."/>
            <person name="Schmutz J."/>
            <person name="Leebens-Mack J."/>
            <person name="Osbourn A."/>
        </authorList>
    </citation>
    <scope>NUCLEOTIDE SEQUENCE [LARGE SCALE GENOMIC DNA]</scope>
    <source>
        <strain evidence="2">JIC</strain>
    </source>
</reference>
<evidence type="ECO:0000313" key="3">
    <source>
        <dbReference type="Proteomes" id="UP001443914"/>
    </source>
</evidence>
<dbReference type="AlphaFoldDB" id="A0AAW1I2S4"/>
<sequence>MGRAEKMAGTSDEEMDKLLTLADQISEDFIAGINEIETLKSNYNAEISDRQSIELKCSIVKQENDRLKSLHLETLNNLLLQLQQRGDSSSSKEELRKLNEEIVKKEEDHRNVVELMRRNHEEKVRVLEAEIGEILRRKREELRELNEEFLKKEEEYRNSMETLKKLQQKKVRDLGAKIEEVLGQKREDEATIYQLHHELISTRKKLKEVESKCKEEIEDLKDCVYVEQQEKEELSKKVRDLEKEVLITRTKMADQHISTSDKQLEMMKQKMMKLRRENEVLRRQVNTVKDC</sequence>